<dbReference type="EMBL" id="BLZA01000019">
    <property type="protein sequence ID" value="GHJ86594.1"/>
    <property type="molecule type" value="Genomic_DNA"/>
</dbReference>
<keyword evidence="2" id="KW-0268">Exocytosis</keyword>
<dbReference type="GO" id="GO:0005886">
    <property type="term" value="C:plasma membrane"/>
    <property type="evidence" value="ECO:0007669"/>
    <property type="project" value="TreeGrafter"/>
</dbReference>
<name>A0A8H3TT87_9TREE</name>
<comment type="caution">
    <text evidence="6">The sequence shown here is derived from an EMBL/GenBank/DDBJ whole genome shotgun (WGS) entry which is preliminary data.</text>
</comment>
<evidence type="ECO:0000259" key="5">
    <source>
        <dbReference type="Pfam" id="PF08596"/>
    </source>
</evidence>
<gene>
    <name evidence="6" type="ORF">NliqN6_2996</name>
</gene>
<dbReference type="Pfam" id="PF00400">
    <property type="entry name" value="WD40"/>
    <property type="match status" value="1"/>
</dbReference>
<feature type="domain" description="Lethal giant larvae (Lgl)-like C-terminal" evidence="5">
    <location>
        <begin position="728"/>
        <end position="1136"/>
    </location>
</feature>
<dbReference type="Pfam" id="PF08596">
    <property type="entry name" value="Lgl_C"/>
    <property type="match status" value="1"/>
</dbReference>
<dbReference type="Proteomes" id="UP000620104">
    <property type="component" value="Unassembled WGS sequence"/>
</dbReference>
<dbReference type="PROSITE" id="PS50082">
    <property type="entry name" value="WD_REPEATS_2"/>
    <property type="match status" value="1"/>
</dbReference>
<dbReference type="InterPro" id="IPR013905">
    <property type="entry name" value="Lgl_C_dom"/>
</dbReference>
<evidence type="ECO:0000256" key="3">
    <source>
        <dbReference type="PROSITE-ProRule" id="PRU00221"/>
    </source>
</evidence>
<feature type="repeat" description="WD" evidence="3">
    <location>
        <begin position="264"/>
        <end position="295"/>
    </location>
</feature>
<dbReference type="GO" id="GO:0005096">
    <property type="term" value="F:GTPase activator activity"/>
    <property type="evidence" value="ECO:0007669"/>
    <property type="project" value="TreeGrafter"/>
</dbReference>
<accession>A0A8H3TT87</accession>
<dbReference type="PANTHER" id="PTHR10241:SF25">
    <property type="entry name" value="TOMOSYN, ISOFORM C"/>
    <property type="match status" value="1"/>
</dbReference>
<dbReference type="InterPro" id="IPR015943">
    <property type="entry name" value="WD40/YVTN_repeat-like_dom_sf"/>
</dbReference>
<dbReference type="GO" id="GO:0006887">
    <property type="term" value="P:exocytosis"/>
    <property type="evidence" value="ECO:0007669"/>
    <property type="project" value="UniProtKB-KW"/>
</dbReference>
<dbReference type="SUPFAM" id="SSF50978">
    <property type="entry name" value="WD40 repeat-like"/>
    <property type="match status" value="2"/>
</dbReference>
<keyword evidence="3" id="KW-0853">WD repeat</keyword>
<dbReference type="GO" id="GO:0019905">
    <property type="term" value="F:syntaxin binding"/>
    <property type="evidence" value="ECO:0007669"/>
    <property type="project" value="TreeGrafter"/>
</dbReference>
<evidence type="ECO:0000313" key="6">
    <source>
        <dbReference type="EMBL" id="GHJ86594.1"/>
    </source>
</evidence>
<dbReference type="GO" id="GO:0045159">
    <property type="term" value="F:myosin II binding"/>
    <property type="evidence" value="ECO:0007669"/>
    <property type="project" value="TreeGrafter"/>
</dbReference>
<reference evidence="6" key="1">
    <citation type="submission" date="2020-07" db="EMBL/GenBank/DDBJ databases">
        <title>Draft Genome Sequence of a Deep-Sea Yeast, Naganishia (Cryptococcus) liquefaciens strain N6.</title>
        <authorList>
            <person name="Han Y.W."/>
            <person name="Kajitani R."/>
            <person name="Morimoto H."/>
            <person name="Parhat M."/>
            <person name="Tsubouchi H."/>
            <person name="Bakenova O."/>
            <person name="Ogata M."/>
            <person name="Argunhan B."/>
            <person name="Aoki R."/>
            <person name="Kajiwara S."/>
            <person name="Itoh T."/>
            <person name="Iwasaki H."/>
        </authorList>
    </citation>
    <scope>NUCLEOTIDE SEQUENCE</scope>
    <source>
        <strain evidence="6">N6</strain>
    </source>
</reference>
<dbReference type="InterPro" id="IPR036322">
    <property type="entry name" value="WD40_repeat_dom_sf"/>
</dbReference>
<dbReference type="AlphaFoldDB" id="A0A8H3TT87"/>
<dbReference type="OrthoDB" id="19944at2759"/>
<evidence type="ECO:0000256" key="2">
    <source>
        <dbReference type="ARBA" id="ARBA00022483"/>
    </source>
</evidence>
<dbReference type="SMART" id="SM00320">
    <property type="entry name" value="WD40"/>
    <property type="match status" value="4"/>
</dbReference>
<dbReference type="GO" id="GO:0006893">
    <property type="term" value="P:Golgi to plasma membrane transport"/>
    <property type="evidence" value="ECO:0007669"/>
    <property type="project" value="TreeGrafter"/>
</dbReference>
<evidence type="ECO:0000313" key="7">
    <source>
        <dbReference type="Proteomes" id="UP000620104"/>
    </source>
</evidence>
<evidence type="ECO:0000256" key="4">
    <source>
        <dbReference type="SAM" id="MobiDB-lite"/>
    </source>
</evidence>
<evidence type="ECO:0000256" key="1">
    <source>
        <dbReference type="ARBA" id="ARBA00008070"/>
    </source>
</evidence>
<sequence>MFKHKPPQPTSSAASPDHTRTLRDPQFYRFGHLRSLGLQGDLSALAYDPLLGLLAAGTTTGLVHLSGAPAFSCTIPLYPASHAGQTTTQARHAAMAGVKFLAFHPGERLVVVDTQNTMHVWTLAKGGMDDAKGLPRKTSCVSLYGDVSFLELPRVDVGHVGVAFRDGNVVWFDLERGVVAPYKVVNCWQQYEERLRRSGVRGRTSRSEAVCIATSPRDLNSLLIAYEGGVVLWDIKERTAIKTFEMVLPPGSPGGSSYMDPAIWSERTPGVTSIAWHPDGNTFVVGHEDGCLAFWALDDPDKPLLVRTIEREDVNVTDAESLFDAGALDSQVRRSDADARPGEREPVFKLAWVSFPDETSLKALIAAQGTPAAGEPLTNATVEYADRGESVLVVLGGCVIGAPPAIHLLQMPAFVQPSQPAGASQGLNLVQRNAFRESLAVTGITTYPSTTPAEDFILIPRSSPHFNLCHDPIAIVIFLTADPSLPPVQGPHGVRSVDAWEFPPARSDVVPEDTGRKKFRTVEDEVHGLVPMTAAPISPAFRGGRSLSTATSPGGSPWRMPWTPPAAASPNPFFTPSGMPLRARSPRPFRLPSLFLTGRTNVLGAEIYPLENTVFTRLISWSITQQDGEKPRLPGLTGGMAVPDLSSNNAPDPGIVKMESYRVLVTYSADGCVRFWDISPHILVMPTPLRFEYPNPLPHLTISLATILQHSSMSHLPLAQLYRSDPTKVRITGVELAKQSLELAIHTQTGEVLVYKFGEADARLAMVEPTQIHTDASYFPSDAKKEEHIEELTSISHLANWKSDGFKPATVLTTRRGSVMDLAMSDIGFLAVAYAQKSVIIVDLRGPDVILREGFTEEGLRVKKKKKGSQNVPADSSQCLIVKWTICRLGQDHGLAPRLVLSYARGLTKIYTLNTVLGEWMVETKPITFNHDSLANPINNYILDLDSGAELVASPDAFKQAMGSGANGANSVWLAISKRSIRSQVNFSGDKLAKVDLVEIDEVCRAVVMTKNGLRVLMTIAKNGSANFYSLPMLEFVYRLDLNLGVQTKPMGRLSFDSSSGDYIEYLSPTEIYLRTVFNYRKPLTPRVDPATTKHAAPPSPVPATATWGVASWIWGGAPMTGAQFDALIAGPNRPPVPKPATPVKSPKPLISWGAVPEKQEPTYQRPTVAKRAPTRTVPGTDSRQRVDLYEQMTRAAAERGNILEGLENQMTNMTTAAADMLKSARNAAAKESAKATAKSIFKF</sequence>
<feature type="region of interest" description="Disordered" evidence="4">
    <location>
        <begin position="1161"/>
        <end position="1183"/>
    </location>
</feature>
<dbReference type="InterPro" id="IPR001680">
    <property type="entry name" value="WD40_rpt"/>
</dbReference>
<organism evidence="6 7">
    <name type="scientific">Naganishia liquefaciens</name>
    <dbReference type="NCBI Taxonomy" id="104408"/>
    <lineage>
        <taxon>Eukaryota</taxon>
        <taxon>Fungi</taxon>
        <taxon>Dikarya</taxon>
        <taxon>Basidiomycota</taxon>
        <taxon>Agaricomycotina</taxon>
        <taxon>Tremellomycetes</taxon>
        <taxon>Filobasidiales</taxon>
        <taxon>Filobasidiaceae</taxon>
        <taxon>Naganishia</taxon>
    </lineage>
</organism>
<dbReference type="Gene3D" id="2.130.10.10">
    <property type="entry name" value="YVTN repeat-like/Quinoprotein amine dehydrogenase"/>
    <property type="match status" value="1"/>
</dbReference>
<comment type="similarity">
    <text evidence="1">Belongs to the WD repeat L(2)GL family.</text>
</comment>
<dbReference type="GO" id="GO:0005737">
    <property type="term" value="C:cytoplasm"/>
    <property type="evidence" value="ECO:0007669"/>
    <property type="project" value="TreeGrafter"/>
</dbReference>
<proteinExistence type="inferred from homology"/>
<protein>
    <recommendedName>
        <fullName evidence="5">Lethal giant larvae (Lgl)-like C-terminal domain-containing protein</fullName>
    </recommendedName>
</protein>
<dbReference type="PANTHER" id="PTHR10241">
    <property type="entry name" value="LETHAL 2 GIANT LARVAE PROTEIN"/>
    <property type="match status" value="1"/>
</dbReference>
<keyword evidence="7" id="KW-1185">Reference proteome</keyword>
<feature type="region of interest" description="Disordered" evidence="4">
    <location>
        <begin position="1"/>
        <end position="20"/>
    </location>
</feature>